<feature type="compositionally biased region" description="Low complexity" evidence="2">
    <location>
        <begin position="625"/>
        <end position="639"/>
    </location>
</feature>
<feature type="compositionally biased region" description="Polar residues" evidence="2">
    <location>
        <begin position="525"/>
        <end position="534"/>
    </location>
</feature>
<feature type="compositionally biased region" description="Basic residues" evidence="2">
    <location>
        <begin position="307"/>
        <end position="317"/>
    </location>
</feature>
<feature type="compositionally biased region" description="Polar residues" evidence="2">
    <location>
        <begin position="79"/>
        <end position="95"/>
    </location>
</feature>
<keyword evidence="1" id="KW-0175">Coiled coil</keyword>
<dbReference type="GeneID" id="41972135"/>
<accession>A0A507BF19</accession>
<reference evidence="3 4" key="1">
    <citation type="submission" date="2019-06" db="EMBL/GenBank/DDBJ databases">
        <title>Draft genome sequence of the filamentous fungus Phialemoniopsis curvata isolated from diesel fuel.</title>
        <authorList>
            <person name="Varaljay V.A."/>
            <person name="Lyon W.J."/>
            <person name="Crouch A.L."/>
            <person name="Drake C.E."/>
            <person name="Hollomon J.M."/>
            <person name="Nadeau L.J."/>
            <person name="Nunn H.S."/>
            <person name="Stevenson B.S."/>
            <person name="Bojanowski C.L."/>
            <person name="Crookes-Goodson W.J."/>
        </authorList>
    </citation>
    <scope>NUCLEOTIDE SEQUENCE [LARGE SCALE GENOMIC DNA]</scope>
    <source>
        <strain evidence="3 4">D216</strain>
    </source>
</reference>
<dbReference type="RefSeq" id="XP_030996841.1">
    <property type="nucleotide sequence ID" value="XM_031139127.1"/>
</dbReference>
<evidence type="ECO:0000256" key="1">
    <source>
        <dbReference type="SAM" id="Coils"/>
    </source>
</evidence>
<feature type="compositionally biased region" description="Polar residues" evidence="2">
    <location>
        <begin position="570"/>
        <end position="582"/>
    </location>
</feature>
<feature type="coiled-coil region" evidence="1">
    <location>
        <begin position="162"/>
        <end position="221"/>
    </location>
</feature>
<evidence type="ECO:0000256" key="2">
    <source>
        <dbReference type="SAM" id="MobiDB-lite"/>
    </source>
</evidence>
<feature type="compositionally biased region" description="Polar residues" evidence="2">
    <location>
        <begin position="364"/>
        <end position="376"/>
    </location>
</feature>
<dbReference type="InParanoid" id="A0A507BF19"/>
<dbReference type="Proteomes" id="UP000319257">
    <property type="component" value="Unassembled WGS sequence"/>
</dbReference>
<keyword evidence="4" id="KW-1185">Reference proteome</keyword>
<feature type="region of interest" description="Disordered" evidence="2">
    <location>
        <begin position="274"/>
        <end position="331"/>
    </location>
</feature>
<feature type="compositionally biased region" description="Basic and acidic residues" evidence="2">
    <location>
        <begin position="58"/>
        <end position="76"/>
    </location>
</feature>
<feature type="region of interest" description="Disordered" evidence="2">
    <location>
        <begin position="492"/>
        <end position="744"/>
    </location>
</feature>
<dbReference type="EMBL" id="SKBQ01000023">
    <property type="protein sequence ID" value="TPX15130.1"/>
    <property type="molecule type" value="Genomic_DNA"/>
</dbReference>
<comment type="caution">
    <text evidence="3">The sequence shown here is derived from an EMBL/GenBank/DDBJ whole genome shotgun (WGS) entry which is preliminary data.</text>
</comment>
<feature type="compositionally biased region" description="Low complexity" evidence="2">
    <location>
        <begin position="420"/>
        <end position="437"/>
    </location>
</feature>
<organism evidence="3 4">
    <name type="scientific">Thyridium curvatum</name>
    <dbReference type="NCBI Taxonomy" id="1093900"/>
    <lineage>
        <taxon>Eukaryota</taxon>
        <taxon>Fungi</taxon>
        <taxon>Dikarya</taxon>
        <taxon>Ascomycota</taxon>
        <taxon>Pezizomycotina</taxon>
        <taxon>Sordariomycetes</taxon>
        <taxon>Sordariomycetidae</taxon>
        <taxon>Thyridiales</taxon>
        <taxon>Thyridiaceae</taxon>
        <taxon>Thyridium</taxon>
    </lineage>
</organism>
<evidence type="ECO:0000313" key="3">
    <source>
        <dbReference type="EMBL" id="TPX15130.1"/>
    </source>
</evidence>
<dbReference type="OrthoDB" id="5430717at2759"/>
<protein>
    <submittedName>
        <fullName evidence="3">Uncharacterized protein</fullName>
    </submittedName>
</protein>
<proteinExistence type="predicted"/>
<feature type="compositionally biased region" description="Polar residues" evidence="2">
    <location>
        <begin position="449"/>
        <end position="465"/>
    </location>
</feature>
<feature type="compositionally biased region" description="Polar residues" evidence="2">
    <location>
        <begin position="730"/>
        <end position="744"/>
    </location>
</feature>
<name>A0A507BF19_9PEZI</name>
<feature type="region of interest" description="Disordered" evidence="2">
    <location>
        <begin position="1"/>
        <end position="120"/>
    </location>
</feature>
<feature type="compositionally biased region" description="Polar residues" evidence="2">
    <location>
        <begin position="689"/>
        <end position="703"/>
    </location>
</feature>
<gene>
    <name evidence="3" type="ORF">E0L32_004688</name>
</gene>
<sequence>MSDLTRLLGLGARSLTPTSMSRTPAEEPKVSKSADRKESHHNRPTPLSRVSSYFNLGGHKDDHNDEERPLLQDTRRQARTPQPSKTPAITQQLSLTGDGPGDDRSGRASKAKGPAEESRTWHTPTLMQMAEELQAEIMSSRDSMTPLPPRFNAHILHLVEGVYKFEDKLDKARERRKEAKRERLRDLVQFGEMSKEWIEREHQYKAEIRRLEKLLAQHSDKGMETVALARANSVVNRSDTRRFTAKVHRVSAGEGQIQLGAHQEQGGGTVADLADATTDESSGGKHFSDDQLVTRPKRSLDQLTKVKEKKRGQGKGKQKAEPKLPPLVLDPDHDVKVSEYFRRLRTITEGSHQAARRRRHEFISSPSLSTAVSQNEPRPPTDVKLESQTSRPNRASPSPPCPPPEASRMTRNEEACAPLECTENRSTSSTSSSSCSDSESRRADLFNTGIGQHVQSTSQGLGETNSLLEEAEPTEGFQRDKTLTQADYEAFMAQAQPSPRRSRRFSFTFGDDTDYDVAPRPPLVSHTTDSQVRVSVSDPAGDRTPKPVVPAPGPANQSLEETVRGLPVISVTNTEPAPNQAQPEDPASRGTLSRAGAAKVKTAKRDSSATAPPGTKDGSTSSLQAGATTATGDTVATDVSRSRATGPQSELAASRDRAGGGGRVPTSATTSPTPLPSSPWTTTPPSGARGSSETAATPLTTPDQGARIAATRAVERMNRSEQTTTTTTTGKGVSRTTSAGGSRS</sequence>
<evidence type="ECO:0000313" key="4">
    <source>
        <dbReference type="Proteomes" id="UP000319257"/>
    </source>
</evidence>
<feature type="region of interest" description="Disordered" evidence="2">
    <location>
        <begin position="350"/>
        <end position="465"/>
    </location>
</feature>
<feature type="compositionally biased region" description="Low complexity" evidence="2">
    <location>
        <begin position="665"/>
        <end position="686"/>
    </location>
</feature>
<dbReference type="STRING" id="1093900.A0A507BF19"/>
<dbReference type="AlphaFoldDB" id="A0A507BF19"/>
<feature type="compositionally biased region" description="Basic and acidic residues" evidence="2">
    <location>
        <begin position="24"/>
        <end position="38"/>
    </location>
</feature>